<proteinExistence type="predicted"/>
<dbReference type="InterPro" id="IPR024096">
    <property type="entry name" value="NO_sig/Golgi_transp_ligand-bd"/>
</dbReference>
<dbReference type="SMART" id="SM00989">
    <property type="entry name" value="V4R"/>
    <property type="match status" value="1"/>
</dbReference>
<organism evidence="2 3">
    <name type="scientific">Paracoccus fontiphilus</name>
    <dbReference type="NCBI Taxonomy" id="1815556"/>
    <lineage>
        <taxon>Bacteria</taxon>
        <taxon>Pseudomonadati</taxon>
        <taxon>Pseudomonadota</taxon>
        <taxon>Alphaproteobacteria</taxon>
        <taxon>Rhodobacterales</taxon>
        <taxon>Paracoccaceae</taxon>
        <taxon>Paracoccus</taxon>
    </lineage>
</organism>
<keyword evidence="3" id="KW-1185">Reference proteome</keyword>
<dbReference type="RefSeq" id="WP_207470633.1">
    <property type="nucleotide sequence ID" value="NZ_JAFNAW010000047.1"/>
</dbReference>
<evidence type="ECO:0000259" key="1">
    <source>
        <dbReference type="SMART" id="SM00989"/>
    </source>
</evidence>
<dbReference type="PANTHER" id="PTHR35090:SF1">
    <property type="entry name" value="SLR0144 PROTEIN"/>
    <property type="match status" value="1"/>
</dbReference>
<dbReference type="Proteomes" id="UP001595557">
    <property type="component" value="Unassembled WGS sequence"/>
</dbReference>
<dbReference type="SUPFAM" id="SSF111126">
    <property type="entry name" value="Ligand-binding domain in the NO signalling and Golgi transport"/>
    <property type="match status" value="1"/>
</dbReference>
<dbReference type="Gene3D" id="3.30.1380.20">
    <property type="entry name" value="Trafficking protein particle complex subunit 3"/>
    <property type="match status" value="1"/>
</dbReference>
<accession>A0ABV7IEI4</accession>
<evidence type="ECO:0000313" key="2">
    <source>
        <dbReference type="EMBL" id="MFC3167795.1"/>
    </source>
</evidence>
<feature type="domain" description="4-vinyl reductase 4VR" evidence="1">
    <location>
        <begin position="100"/>
        <end position="162"/>
    </location>
</feature>
<comment type="caution">
    <text evidence="2">The sequence shown here is derived from an EMBL/GenBank/DDBJ whole genome shotgun (WGS) entry which is preliminary data.</text>
</comment>
<reference evidence="3" key="1">
    <citation type="journal article" date="2019" name="Int. J. Syst. Evol. Microbiol.">
        <title>The Global Catalogue of Microorganisms (GCM) 10K type strain sequencing project: providing services to taxonomists for standard genome sequencing and annotation.</title>
        <authorList>
            <consortium name="The Broad Institute Genomics Platform"/>
            <consortium name="The Broad Institute Genome Sequencing Center for Infectious Disease"/>
            <person name="Wu L."/>
            <person name="Ma J."/>
        </authorList>
    </citation>
    <scope>NUCLEOTIDE SEQUENCE [LARGE SCALE GENOMIC DNA]</scope>
    <source>
        <strain evidence="3">KCTC 52239</strain>
    </source>
</reference>
<gene>
    <name evidence="2" type="ORF">ACFOD7_07015</name>
</gene>
<name>A0ABV7IEI4_9RHOB</name>
<dbReference type="EMBL" id="JBHRTE010000030">
    <property type="protein sequence ID" value="MFC3167795.1"/>
    <property type="molecule type" value="Genomic_DNA"/>
</dbReference>
<dbReference type="Pfam" id="PF02830">
    <property type="entry name" value="V4R"/>
    <property type="match status" value="1"/>
</dbReference>
<protein>
    <submittedName>
        <fullName evidence="2">V4R domain-containing protein</fullName>
    </submittedName>
</protein>
<evidence type="ECO:0000313" key="3">
    <source>
        <dbReference type="Proteomes" id="UP001595557"/>
    </source>
</evidence>
<dbReference type="PANTHER" id="PTHR35090">
    <property type="entry name" value="DNA-DIRECTED RNA POLYMERASE SUBUNIT I"/>
    <property type="match status" value="1"/>
</dbReference>
<sequence>MTFRDRLHYDAGAGTYHDSSMRYIFIKPEAFMGVALEMPADQRPAVFEAMIRTVIRNGGKSAQAYKAAGAADPGALLAVIRETAGQLGWGRWESDLGPDRLTVTVHGSPFAAGYGASDLPVCAPITGMLTAVSGMIFDAPTVVRERECAATGAPACVFEACPA</sequence>
<dbReference type="InterPro" id="IPR004096">
    <property type="entry name" value="V4R"/>
</dbReference>